<protein>
    <submittedName>
        <fullName evidence="1">Uncharacterized protein</fullName>
    </submittedName>
</protein>
<organism evidence="1 2">
    <name type="scientific">Tritrichomonas musculus</name>
    <dbReference type="NCBI Taxonomy" id="1915356"/>
    <lineage>
        <taxon>Eukaryota</taxon>
        <taxon>Metamonada</taxon>
        <taxon>Parabasalia</taxon>
        <taxon>Tritrichomonadida</taxon>
        <taxon>Tritrichomonadidae</taxon>
        <taxon>Tritrichomonas</taxon>
    </lineage>
</organism>
<keyword evidence="2" id="KW-1185">Reference proteome</keyword>
<comment type="caution">
    <text evidence="1">The sequence shown here is derived from an EMBL/GenBank/DDBJ whole genome shotgun (WGS) entry which is preliminary data.</text>
</comment>
<dbReference type="EMBL" id="JAPFFF010000012">
    <property type="protein sequence ID" value="KAK8875708.1"/>
    <property type="molecule type" value="Genomic_DNA"/>
</dbReference>
<dbReference type="Proteomes" id="UP001470230">
    <property type="component" value="Unassembled WGS sequence"/>
</dbReference>
<sequence length="254" mass="29361">MDDDYGSTKIVISQSVTREKIDERIESLKSQLFVLSSEVQSLVLKENPFFTEMAESYIKLKTDDLSDVENWNENSRKMAQLQYDTEVETDENDYNINKEKLDLRAKMLIKYKYEKLIRTVPEYAEYFQRFNLPFFDKISDVPSFPDDDLSDPPISFTKEMLLNANDVNQDLLLLSQPKPKNLQYTVTQKSLKYGKITFQLNSFANVLIPGKQPIATVIQNINKQGISFKIRENGNIFTVSLFALNSGFVSIQKC</sequence>
<reference evidence="1 2" key="1">
    <citation type="submission" date="2024-04" db="EMBL/GenBank/DDBJ databases">
        <title>Tritrichomonas musculus Genome.</title>
        <authorList>
            <person name="Alves-Ferreira E."/>
            <person name="Grigg M."/>
            <person name="Lorenzi H."/>
            <person name="Galac M."/>
        </authorList>
    </citation>
    <scope>NUCLEOTIDE SEQUENCE [LARGE SCALE GENOMIC DNA]</scope>
    <source>
        <strain evidence="1 2">EAF2021</strain>
    </source>
</reference>
<evidence type="ECO:0000313" key="1">
    <source>
        <dbReference type="EMBL" id="KAK8875708.1"/>
    </source>
</evidence>
<evidence type="ECO:0000313" key="2">
    <source>
        <dbReference type="Proteomes" id="UP001470230"/>
    </source>
</evidence>
<accession>A0ABR2JEE5</accession>
<proteinExistence type="predicted"/>
<name>A0ABR2JEE5_9EUKA</name>
<gene>
    <name evidence="1" type="ORF">M9Y10_005883</name>
</gene>